<evidence type="ECO:0008006" key="3">
    <source>
        <dbReference type="Google" id="ProtNLM"/>
    </source>
</evidence>
<protein>
    <recommendedName>
        <fullName evidence="3">F-box domain-containing protein</fullName>
    </recommendedName>
</protein>
<name>A0A6A6H108_VIRVR</name>
<dbReference type="InterPro" id="IPR038883">
    <property type="entry name" value="AN11006-like"/>
</dbReference>
<dbReference type="PANTHER" id="PTHR42085:SF2">
    <property type="entry name" value="F-BOX DOMAIN-CONTAINING PROTEIN"/>
    <property type="match status" value="1"/>
</dbReference>
<reference evidence="1" key="1">
    <citation type="journal article" date="2020" name="Stud. Mycol.">
        <title>101 Dothideomycetes genomes: a test case for predicting lifestyles and emergence of pathogens.</title>
        <authorList>
            <person name="Haridas S."/>
            <person name="Albert R."/>
            <person name="Binder M."/>
            <person name="Bloem J."/>
            <person name="Labutti K."/>
            <person name="Salamov A."/>
            <person name="Andreopoulos B."/>
            <person name="Baker S."/>
            <person name="Barry K."/>
            <person name="Bills G."/>
            <person name="Bluhm B."/>
            <person name="Cannon C."/>
            <person name="Castanera R."/>
            <person name="Culley D."/>
            <person name="Daum C."/>
            <person name="Ezra D."/>
            <person name="Gonzalez J."/>
            <person name="Henrissat B."/>
            <person name="Kuo A."/>
            <person name="Liang C."/>
            <person name="Lipzen A."/>
            <person name="Lutzoni F."/>
            <person name="Magnuson J."/>
            <person name="Mondo S."/>
            <person name="Nolan M."/>
            <person name="Ohm R."/>
            <person name="Pangilinan J."/>
            <person name="Park H.-J."/>
            <person name="Ramirez L."/>
            <person name="Alfaro M."/>
            <person name="Sun H."/>
            <person name="Tritt A."/>
            <person name="Yoshinaga Y."/>
            <person name="Zwiers L.-H."/>
            <person name="Turgeon B."/>
            <person name="Goodwin S."/>
            <person name="Spatafora J."/>
            <person name="Crous P."/>
            <person name="Grigoriev I."/>
        </authorList>
    </citation>
    <scope>NUCLEOTIDE SEQUENCE</scope>
    <source>
        <strain evidence="1">Tuck. ex Michener</strain>
    </source>
</reference>
<dbReference type="AlphaFoldDB" id="A0A6A6H108"/>
<accession>A0A6A6H108</accession>
<dbReference type="EMBL" id="ML991826">
    <property type="protein sequence ID" value="KAF2231518.1"/>
    <property type="molecule type" value="Genomic_DNA"/>
</dbReference>
<evidence type="ECO:0000313" key="1">
    <source>
        <dbReference type="EMBL" id="KAF2231518.1"/>
    </source>
</evidence>
<gene>
    <name evidence="1" type="ORF">EV356DRAFT_518531</name>
</gene>
<dbReference type="Proteomes" id="UP000800092">
    <property type="component" value="Unassembled WGS sequence"/>
</dbReference>
<dbReference type="PANTHER" id="PTHR42085">
    <property type="entry name" value="F-BOX DOMAIN-CONTAINING PROTEIN"/>
    <property type="match status" value="1"/>
</dbReference>
<dbReference type="OrthoDB" id="5308173at2759"/>
<proteinExistence type="predicted"/>
<keyword evidence="2" id="KW-1185">Reference proteome</keyword>
<organism evidence="1 2">
    <name type="scientific">Viridothelium virens</name>
    <name type="common">Speckled blister lichen</name>
    <name type="synonym">Trypethelium virens</name>
    <dbReference type="NCBI Taxonomy" id="1048519"/>
    <lineage>
        <taxon>Eukaryota</taxon>
        <taxon>Fungi</taxon>
        <taxon>Dikarya</taxon>
        <taxon>Ascomycota</taxon>
        <taxon>Pezizomycotina</taxon>
        <taxon>Dothideomycetes</taxon>
        <taxon>Dothideomycetes incertae sedis</taxon>
        <taxon>Trypetheliales</taxon>
        <taxon>Trypetheliaceae</taxon>
        <taxon>Viridothelium</taxon>
    </lineage>
</organism>
<sequence length="227" mass="26097">MSFNDLPPELRLHIFSYVVVFPDHLIAIRRPSVLFSHTSDLSLSLCLQKLGLFTVSQQIRQEALHTFFTHNTFVDRHHALNQVCPHETKWWMRRVRHFHLDVNIYDAENLLSSNALDRAGAMFARRFADLVSLRSLQISITEHSQTRGPMSQCLFVLFRQIQSTANIVIPWDELNGGSQKIKITLNDAQMQTFLRIMRSETWTDGALEEKGMDSANMSSSTMVTLHA</sequence>
<evidence type="ECO:0000313" key="2">
    <source>
        <dbReference type="Proteomes" id="UP000800092"/>
    </source>
</evidence>